<proteinExistence type="predicted"/>
<protein>
    <recommendedName>
        <fullName evidence="4">Ig-like domain-containing protein</fullName>
    </recommendedName>
</protein>
<feature type="signal peptide" evidence="1">
    <location>
        <begin position="1"/>
        <end position="20"/>
    </location>
</feature>
<dbReference type="InterPro" id="IPR036179">
    <property type="entry name" value="Ig-like_dom_sf"/>
</dbReference>
<evidence type="ECO:0000313" key="2">
    <source>
        <dbReference type="EMBL" id="ROI42567.1"/>
    </source>
</evidence>
<dbReference type="InterPro" id="IPR013783">
    <property type="entry name" value="Ig-like_fold"/>
</dbReference>
<dbReference type="Proteomes" id="UP000281406">
    <property type="component" value="Unassembled WGS sequence"/>
</dbReference>
<gene>
    <name evidence="2" type="ORF">DPX16_0543</name>
</gene>
<dbReference type="EMBL" id="RJVU01071841">
    <property type="protein sequence ID" value="ROI42567.1"/>
    <property type="molecule type" value="Genomic_DNA"/>
</dbReference>
<dbReference type="Gene3D" id="2.60.40.10">
    <property type="entry name" value="Immunoglobulins"/>
    <property type="match status" value="1"/>
</dbReference>
<reference evidence="2 3" key="1">
    <citation type="submission" date="2018-10" db="EMBL/GenBank/DDBJ databases">
        <title>Genome assembly for a Yunnan-Guizhou Plateau 3E fish, Anabarilius grahami (Regan), and its evolutionary and genetic applications.</title>
        <authorList>
            <person name="Jiang W."/>
        </authorList>
    </citation>
    <scope>NUCLEOTIDE SEQUENCE [LARGE SCALE GENOMIC DNA]</scope>
    <source>
        <strain evidence="2">AG-KIZ</strain>
        <tissue evidence="2">Muscle</tissue>
    </source>
</reference>
<dbReference type="AlphaFoldDB" id="A0A3N0XJE3"/>
<evidence type="ECO:0008006" key="4">
    <source>
        <dbReference type="Google" id="ProtNLM"/>
    </source>
</evidence>
<sequence length="69" mass="7908">MTFSTILIWTLAVLCRESVGQMTVTQTPSELLSQTGQEVTVTCKTSRDPTLLEQWILQRFHSDHQWSPD</sequence>
<organism evidence="2 3">
    <name type="scientific">Anabarilius grahami</name>
    <name type="common">Kanglang fish</name>
    <name type="synonym">Barilius grahami</name>
    <dbReference type="NCBI Taxonomy" id="495550"/>
    <lineage>
        <taxon>Eukaryota</taxon>
        <taxon>Metazoa</taxon>
        <taxon>Chordata</taxon>
        <taxon>Craniata</taxon>
        <taxon>Vertebrata</taxon>
        <taxon>Euteleostomi</taxon>
        <taxon>Actinopterygii</taxon>
        <taxon>Neopterygii</taxon>
        <taxon>Teleostei</taxon>
        <taxon>Ostariophysi</taxon>
        <taxon>Cypriniformes</taxon>
        <taxon>Xenocyprididae</taxon>
        <taxon>Xenocypridinae</taxon>
        <taxon>Xenocypridinae incertae sedis</taxon>
        <taxon>Anabarilius</taxon>
    </lineage>
</organism>
<dbReference type="SUPFAM" id="SSF48726">
    <property type="entry name" value="Immunoglobulin"/>
    <property type="match status" value="1"/>
</dbReference>
<name>A0A3N0XJE3_ANAGA</name>
<evidence type="ECO:0000256" key="1">
    <source>
        <dbReference type="SAM" id="SignalP"/>
    </source>
</evidence>
<evidence type="ECO:0000313" key="3">
    <source>
        <dbReference type="Proteomes" id="UP000281406"/>
    </source>
</evidence>
<accession>A0A3N0XJE3</accession>
<keyword evidence="1" id="KW-0732">Signal</keyword>
<comment type="caution">
    <text evidence="2">The sequence shown here is derived from an EMBL/GenBank/DDBJ whole genome shotgun (WGS) entry which is preliminary data.</text>
</comment>
<feature type="chain" id="PRO_5018114810" description="Ig-like domain-containing protein" evidence="1">
    <location>
        <begin position="21"/>
        <end position="69"/>
    </location>
</feature>
<keyword evidence="3" id="KW-1185">Reference proteome</keyword>